<dbReference type="AlphaFoldDB" id="A0AAV5TLW7"/>
<accession>A0AAV5TLW7</accession>
<feature type="transmembrane region" description="Helical" evidence="8">
    <location>
        <begin position="111"/>
        <end position="131"/>
    </location>
</feature>
<feature type="transmembrane region" description="Helical" evidence="8">
    <location>
        <begin position="923"/>
        <end position="943"/>
    </location>
</feature>
<dbReference type="Gene3D" id="1.20.1560.10">
    <property type="entry name" value="ABC transporter type 1, transmembrane domain"/>
    <property type="match status" value="1"/>
</dbReference>
<dbReference type="GO" id="GO:0005743">
    <property type="term" value="C:mitochondrial inner membrane"/>
    <property type="evidence" value="ECO:0007669"/>
    <property type="project" value="TreeGrafter"/>
</dbReference>
<gene>
    <name evidence="11" type="ORF">PENTCL1PPCAC_17337</name>
</gene>
<name>A0AAV5TLW7_9BILA</name>
<dbReference type="EMBL" id="BTSX01000004">
    <property type="protein sequence ID" value="GMS95162.1"/>
    <property type="molecule type" value="Genomic_DNA"/>
</dbReference>
<dbReference type="CDD" id="cd03249">
    <property type="entry name" value="ABC_MTABC3_MDL1_MDL2"/>
    <property type="match status" value="1"/>
</dbReference>
<evidence type="ECO:0000259" key="9">
    <source>
        <dbReference type="PROSITE" id="PS50893"/>
    </source>
</evidence>
<feature type="transmembrane region" description="Helical" evidence="8">
    <location>
        <begin position="817"/>
        <end position="837"/>
    </location>
</feature>
<keyword evidence="3 8" id="KW-0812">Transmembrane</keyword>
<feature type="domain" description="ABC transmembrane type-1" evidence="10">
    <location>
        <begin position="67"/>
        <end position="358"/>
    </location>
</feature>
<evidence type="ECO:0000313" key="12">
    <source>
        <dbReference type="Proteomes" id="UP001432027"/>
    </source>
</evidence>
<comment type="similarity">
    <text evidence="2">Belongs to the ABC transporter superfamily. ABCB family. Multidrug resistance exporter (TC 3.A.1.201) subfamily.</text>
</comment>
<keyword evidence="6 8" id="KW-1133">Transmembrane helix</keyword>
<proteinExistence type="inferred from homology"/>
<comment type="subcellular location">
    <subcellularLocation>
        <location evidence="1">Membrane</location>
        <topology evidence="1">Multi-pass membrane protein</topology>
    </subcellularLocation>
</comment>
<dbReference type="SUPFAM" id="SSF90123">
    <property type="entry name" value="ABC transporter transmembrane region"/>
    <property type="match status" value="2"/>
</dbReference>
<dbReference type="InterPro" id="IPR017871">
    <property type="entry name" value="ABC_transporter-like_CS"/>
</dbReference>
<keyword evidence="7 8" id="KW-0472">Membrane</keyword>
<feature type="transmembrane region" description="Helical" evidence="8">
    <location>
        <begin position="191"/>
        <end position="213"/>
    </location>
</feature>
<evidence type="ECO:0000256" key="5">
    <source>
        <dbReference type="ARBA" id="ARBA00022840"/>
    </source>
</evidence>
<feature type="transmembrane region" description="Helical" evidence="8">
    <location>
        <begin position="735"/>
        <end position="761"/>
    </location>
</feature>
<comment type="caution">
    <text evidence="11">The sequence shown here is derived from an EMBL/GenBank/DDBJ whole genome shotgun (WGS) entry which is preliminary data.</text>
</comment>
<dbReference type="SUPFAM" id="SSF52540">
    <property type="entry name" value="P-loop containing nucleoside triphosphate hydrolases"/>
    <property type="match status" value="2"/>
</dbReference>
<feature type="transmembrane region" description="Helical" evidence="8">
    <location>
        <begin position="219"/>
        <end position="236"/>
    </location>
</feature>
<feature type="transmembrane region" description="Helical" evidence="8">
    <location>
        <begin position="843"/>
        <end position="866"/>
    </location>
</feature>
<keyword evidence="12" id="KW-1185">Reference proteome</keyword>
<dbReference type="GO" id="GO:0016887">
    <property type="term" value="F:ATP hydrolysis activity"/>
    <property type="evidence" value="ECO:0007669"/>
    <property type="project" value="InterPro"/>
</dbReference>
<dbReference type="FunFam" id="3.40.50.300:FF:002283">
    <property type="entry name" value="p-GlycoProtein related"/>
    <property type="match status" value="1"/>
</dbReference>
<dbReference type="PROSITE" id="PS00211">
    <property type="entry name" value="ABC_TRANSPORTER_1"/>
    <property type="match status" value="2"/>
</dbReference>
<dbReference type="InterPro" id="IPR027417">
    <property type="entry name" value="P-loop_NTPase"/>
</dbReference>
<dbReference type="CDD" id="cd18577">
    <property type="entry name" value="ABC_6TM_Pgp_ABCB1_D1_like"/>
    <property type="match status" value="1"/>
</dbReference>
<dbReference type="Pfam" id="PF00005">
    <property type="entry name" value="ABC_tran"/>
    <property type="match status" value="2"/>
</dbReference>
<keyword evidence="4" id="KW-0547">Nucleotide-binding</keyword>
<evidence type="ECO:0000256" key="4">
    <source>
        <dbReference type="ARBA" id="ARBA00022741"/>
    </source>
</evidence>
<feature type="transmembrane region" description="Helical" evidence="8">
    <location>
        <begin position="64"/>
        <end position="91"/>
    </location>
</feature>
<dbReference type="InterPro" id="IPR011527">
    <property type="entry name" value="ABC1_TM_dom"/>
</dbReference>
<organism evidence="11 12">
    <name type="scientific">Pristionchus entomophagus</name>
    <dbReference type="NCBI Taxonomy" id="358040"/>
    <lineage>
        <taxon>Eukaryota</taxon>
        <taxon>Metazoa</taxon>
        <taxon>Ecdysozoa</taxon>
        <taxon>Nematoda</taxon>
        <taxon>Chromadorea</taxon>
        <taxon>Rhabditida</taxon>
        <taxon>Rhabditina</taxon>
        <taxon>Diplogasteromorpha</taxon>
        <taxon>Diplogasteroidea</taxon>
        <taxon>Neodiplogasteridae</taxon>
        <taxon>Pristionchus</taxon>
    </lineage>
</organism>
<dbReference type="PROSITE" id="PS50929">
    <property type="entry name" value="ABC_TM1F"/>
    <property type="match status" value="2"/>
</dbReference>
<dbReference type="GO" id="GO:0090374">
    <property type="term" value="P:oligopeptide export from mitochondrion"/>
    <property type="evidence" value="ECO:0007669"/>
    <property type="project" value="TreeGrafter"/>
</dbReference>
<evidence type="ECO:0008006" key="13">
    <source>
        <dbReference type="Google" id="ProtNLM"/>
    </source>
</evidence>
<dbReference type="GO" id="GO:0015421">
    <property type="term" value="F:ABC-type oligopeptide transporter activity"/>
    <property type="evidence" value="ECO:0007669"/>
    <property type="project" value="TreeGrafter"/>
</dbReference>
<evidence type="ECO:0000256" key="2">
    <source>
        <dbReference type="ARBA" id="ARBA00007577"/>
    </source>
</evidence>
<evidence type="ECO:0000256" key="1">
    <source>
        <dbReference type="ARBA" id="ARBA00004141"/>
    </source>
</evidence>
<sequence length="1256" mass="137160">MREPPCSVNLLDGKTKEMGRRKASWSEKLVAALLCKGDLAEDELDAEPCSTKNLFRFASPWERFFFAVGIICAALSGILMPLNTVFSGMVADVYLKAGDDAAGDEDVLDRVFVILYLYAGTAALQFIFSLIQQYLLLSATNSLVNKLRREFVSTVMRTEAASLDATSAAGKMSSLLNENVDKVRNGLGEKIALVVRGMGMFLLSIGLSFFYNWKVTLCLIPLGPACAIVMGLMGKYSSSSLKEQMDASTTAAAVVEESIMNVKTVAACNGQEDMVKRYSTFLSISSRLGAKIGFINGFFEGAFFFTIYLFSIASLLIGVPDVHNGGAEAGSVIVAFGCILLGTYYLGTVGPFMMALLKARIAAALIYRIIDEASAREEVEETVEKLRGAVTFEAVHFKYPTRETPVLKGLSWKVESRQTIALAGHSGCGKSTTIGLLSKIYEKSRGTILVDGKEISTIDKNILRRNIGVVSQEPCLFNGTIRENITLGRVWNGDGSEEERIKEVTRIAQATHFIEKHENGLSTVVGDGGISLSGGQKQRIAIARAIFMDPSILILDEATSALDVQSERKVQEALNEASIGRTTIMIAHRLSTLKKADVIYVIDKGIVAEEGSHEYLISQGGIYARMAEKQSLCVEEERKTKTREDKPFNHSLDRHSSLRSLLCDRAKSPLGDDLPSPLSSSKSTFLRLYSHGHTRQILSTVIFAALRGLEIPYYIVLMGLLYAALNAPPTEYWPLLITFCVASILMGVAVWITLTGAYYYSGLCSEGVMARVRETILSKVIHTNAQYFDHPETSNATIVNDLNQHAGALIAGLDHRMVLFVWCTSSFVTCLAFAIVAKWQIGLMGLAASIVFFLLLVGLFYLMTIFMEKESRTSRTAELAMEILEQVRTIQIMAVEGYFERKYENAQEEVKALTRKVTVVQSLIYALTQASAFFFGLIAFAAGAEYVYEGELSPLNLYLIGISIEFCGCCLSFINPTFPDLVRANSAARILYTYFDLPDEIDAGEDKAELSGEFAVTNVDFAYPTRPDHKVANQLSISASSGESIALVGASGCGKSTLIGLIERFYEQSAGTIKLDGIDHRKISMHNLRSQIALVGQEPVLFQGSITENILLGCDGDLSLDDVRAACSMANASTFIEDLPEGYDTNVGSKGRSLSGGQKQRIAIARALVRKPKILLLDEATSALDGESERIVQEALGRAAEGKTSIAIAHRLSSIKDVSRIYFIEDGSVIECGNHEELIDLNGKYASYVNAQSLDQ</sequence>
<dbReference type="Gene3D" id="3.40.50.300">
    <property type="entry name" value="P-loop containing nucleotide triphosphate hydrolases"/>
    <property type="match status" value="2"/>
</dbReference>
<dbReference type="InterPro" id="IPR003593">
    <property type="entry name" value="AAA+_ATPase"/>
</dbReference>
<dbReference type="PANTHER" id="PTHR43394:SF27">
    <property type="entry name" value="ATP-DEPENDENT TRANSLOCASE ABCB1-LIKE"/>
    <property type="match status" value="1"/>
</dbReference>
<dbReference type="SMART" id="SM00382">
    <property type="entry name" value="AAA"/>
    <property type="match status" value="2"/>
</dbReference>
<dbReference type="GO" id="GO:0005524">
    <property type="term" value="F:ATP binding"/>
    <property type="evidence" value="ECO:0007669"/>
    <property type="project" value="UniProtKB-KW"/>
</dbReference>
<dbReference type="InterPro" id="IPR003439">
    <property type="entry name" value="ABC_transporter-like_ATP-bd"/>
</dbReference>
<dbReference type="FunFam" id="3.40.50.300:FF:001797">
    <property type="entry name" value="ABC transporter, putative"/>
    <property type="match status" value="1"/>
</dbReference>
<reference evidence="11" key="1">
    <citation type="submission" date="2023-10" db="EMBL/GenBank/DDBJ databases">
        <title>Genome assembly of Pristionchus species.</title>
        <authorList>
            <person name="Yoshida K."/>
            <person name="Sommer R.J."/>
        </authorList>
    </citation>
    <scope>NUCLEOTIDE SEQUENCE</scope>
    <source>
        <strain evidence="11">RS0144</strain>
    </source>
</reference>
<feature type="domain" description="ABC transporter" evidence="9">
    <location>
        <begin position="1014"/>
        <end position="1251"/>
    </location>
</feature>
<feature type="transmembrane region" description="Helical" evidence="8">
    <location>
        <begin position="294"/>
        <end position="317"/>
    </location>
</feature>
<feature type="domain" description="ABC transporter" evidence="9">
    <location>
        <begin position="390"/>
        <end position="629"/>
    </location>
</feature>
<evidence type="ECO:0000313" key="11">
    <source>
        <dbReference type="EMBL" id="GMS95162.1"/>
    </source>
</evidence>
<protein>
    <recommendedName>
        <fullName evidence="13">ABC transporter ATP-binding protein</fullName>
    </recommendedName>
</protein>
<dbReference type="Pfam" id="PF00664">
    <property type="entry name" value="ABC_membrane"/>
    <property type="match status" value="2"/>
</dbReference>
<evidence type="ECO:0000256" key="7">
    <source>
        <dbReference type="ARBA" id="ARBA00023136"/>
    </source>
</evidence>
<evidence type="ECO:0000256" key="3">
    <source>
        <dbReference type="ARBA" id="ARBA00022692"/>
    </source>
</evidence>
<dbReference type="InterPro" id="IPR039421">
    <property type="entry name" value="Type_1_exporter"/>
</dbReference>
<feature type="non-terminal residue" evidence="11">
    <location>
        <position position="1256"/>
    </location>
</feature>
<dbReference type="Proteomes" id="UP001432027">
    <property type="component" value="Unassembled WGS sequence"/>
</dbReference>
<keyword evidence="5" id="KW-0067">ATP-binding</keyword>
<feature type="transmembrane region" description="Helical" evidence="8">
    <location>
        <begin position="329"/>
        <end position="357"/>
    </location>
</feature>
<feature type="domain" description="ABC transmembrane type-1" evidence="10">
    <location>
        <begin position="701"/>
        <end position="983"/>
    </location>
</feature>
<dbReference type="InterPro" id="IPR036640">
    <property type="entry name" value="ABC1_TM_sf"/>
</dbReference>
<dbReference type="PANTHER" id="PTHR43394">
    <property type="entry name" value="ATP-DEPENDENT PERMEASE MDL1, MITOCHONDRIAL"/>
    <property type="match status" value="1"/>
</dbReference>
<evidence type="ECO:0000256" key="8">
    <source>
        <dbReference type="SAM" id="Phobius"/>
    </source>
</evidence>
<evidence type="ECO:0000256" key="6">
    <source>
        <dbReference type="ARBA" id="ARBA00022989"/>
    </source>
</evidence>
<dbReference type="PROSITE" id="PS50893">
    <property type="entry name" value="ABC_TRANSPORTER_2"/>
    <property type="match status" value="2"/>
</dbReference>
<feature type="transmembrane region" description="Helical" evidence="8">
    <location>
        <begin position="697"/>
        <end position="723"/>
    </location>
</feature>
<evidence type="ECO:0000259" key="10">
    <source>
        <dbReference type="PROSITE" id="PS50929"/>
    </source>
</evidence>